<feature type="compositionally biased region" description="Low complexity" evidence="1">
    <location>
        <begin position="95"/>
        <end position="104"/>
    </location>
</feature>
<organism evidence="2 3">
    <name type="scientific">Magnetospirillum moscoviense</name>
    <dbReference type="NCBI Taxonomy" id="1437059"/>
    <lineage>
        <taxon>Bacteria</taxon>
        <taxon>Pseudomonadati</taxon>
        <taxon>Pseudomonadota</taxon>
        <taxon>Alphaproteobacteria</taxon>
        <taxon>Rhodospirillales</taxon>
        <taxon>Rhodospirillaceae</taxon>
        <taxon>Magnetospirillum</taxon>
    </lineage>
</organism>
<sequence>MGWLSALWPAIQAVMDAIATMFRRLVLGMFGGVAKEDAAADKARQQAPDAPEARPDAELEEWQVVADDRREAEAAPEPRGESGSDGSPPPDADPEAPTGPGRRP</sequence>
<comment type="caution">
    <text evidence="2">The sequence shown here is derived from an EMBL/GenBank/DDBJ whole genome shotgun (WGS) entry which is preliminary data.</text>
</comment>
<evidence type="ECO:0000256" key="1">
    <source>
        <dbReference type="SAM" id="MobiDB-lite"/>
    </source>
</evidence>
<keyword evidence="3" id="KW-1185">Reference proteome</keyword>
<name>A0A178MVC5_9PROT</name>
<protein>
    <submittedName>
        <fullName evidence="2">Uncharacterized protein</fullName>
    </submittedName>
</protein>
<proteinExistence type="predicted"/>
<accession>A0A178MVC5</accession>
<reference evidence="2 3" key="1">
    <citation type="submission" date="2016-04" db="EMBL/GenBank/DDBJ databases">
        <title>Draft genome sequence of freshwater magnetotactic bacteria Magnetospirillum marisnigri SP-1 and Magnetospirillum moscoviense BB-1.</title>
        <authorList>
            <person name="Koziaeva V."/>
            <person name="Dziuba M.V."/>
            <person name="Ivanov T.M."/>
            <person name="Kuznetsov B."/>
            <person name="Grouzdev D.S."/>
        </authorList>
    </citation>
    <scope>NUCLEOTIDE SEQUENCE [LARGE SCALE GENOMIC DNA]</scope>
    <source>
        <strain evidence="2 3">BB-1</strain>
    </source>
</reference>
<feature type="compositionally biased region" description="Basic and acidic residues" evidence="1">
    <location>
        <begin position="66"/>
        <end position="82"/>
    </location>
</feature>
<dbReference type="Proteomes" id="UP000078543">
    <property type="component" value="Unassembled WGS sequence"/>
</dbReference>
<gene>
    <name evidence="2" type="ORF">A6A05_08945</name>
</gene>
<evidence type="ECO:0000313" key="3">
    <source>
        <dbReference type="Proteomes" id="UP000078543"/>
    </source>
</evidence>
<dbReference type="EMBL" id="LWQU01000122">
    <property type="protein sequence ID" value="OAN54167.1"/>
    <property type="molecule type" value="Genomic_DNA"/>
</dbReference>
<evidence type="ECO:0000313" key="2">
    <source>
        <dbReference type="EMBL" id="OAN54167.1"/>
    </source>
</evidence>
<feature type="region of interest" description="Disordered" evidence="1">
    <location>
        <begin position="37"/>
        <end position="104"/>
    </location>
</feature>
<dbReference type="AlphaFoldDB" id="A0A178MVC5"/>